<dbReference type="Gene3D" id="3.90.25.10">
    <property type="entry name" value="UDP-galactose 4-epimerase, domain 1"/>
    <property type="match status" value="1"/>
</dbReference>
<evidence type="ECO:0000256" key="3">
    <source>
        <dbReference type="ARBA" id="ARBA00018569"/>
    </source>
</evidence>
<dbReference type="PANTHER" id="PTHR43725:SF53">
    <property type="entry name" value="UDP-ARABINOSE 4-EPIMERASE 1"/>
    <property type="match status" value="1"/>
</dbReference>
<comment type="pathway">
    <text evidence="1">Carbohydrate metabolism; galactose metabolism.</text>
</comment>
<protein>
    <recommendedName>
        <fullName evidence="3">UDP-glucose 4-epimerase</fullName>
    </recommendedName>
    <alternativeName>
        <fullName evidence="5">Galactowaldenase</fullName>
    </alternativeName>
    <alternativeName>
        <fullName evidence="4">UDP-galactose 4-epimerase</fullName>
    </alternativeName>
</protein>
<dbReference type="SUPFAM" id="SSF51735">
    <property type="entry name" value="NAD(P)-binding Rossmann-fold domains"/>
    <property type="match status" value="1"/>
</dbReference>
<dbReference type="InterPro" id="IPR001509">
    <property type="entry name" value="Epimerase_deHydtase"/>
</dbReference>
<evidence type="ECO:0000256" key="2">
    <source>
        <dbReference type="ARBA" id="ARBA00007637"/>
    </source>
</evidence>
<organism evidence="7 8">
    <name type="scientific">Mycolicibacterium parafortuitum</name>
    <name type="common">Mycobacterium parafortuitum</name>
    <dbReference type="NCBI Taxonomy" id="39692"/>
    <lineage>
        <taxon>Bacteria</taxon>
        <taxon>Bacillati</taxon>
        <taxon>Actinomycetota</taxon>
        <taxon>Actinomycetes</taxon>
        <taxon>Mycobacteriales</taxon>
        <taxon>Mycobacteriaceae</taxon>
        <taxon>Mycolicibacterium</taxon>
    </lineage>
</organism>
<name>A0A7I7U2Q0_MYCPF</name>
<proteinExistence type="inferred from homology"/>
<evidence type="ECO:0000256" key="1">
    <source>
        <dbReference type="ARBA" id="ARBA00004947"/>
    </source>
</evidence>
<evidence type="ECO:0000313" key="8">
    <source>
        <dbReference type="Proteomes" id="UP000466554"/>
    </source>
</evidence>
<dbReference type="Pfam" id="PF01370">
    <property type="entry name" value="Epimerase"/>
    <property type="match status" value="1"/>
</dbReference>
<sequence length="317" mass="34741">MRVMVTGGAGFVGKQLVRALKERADVLVADLLRYGTPDWLQGELDGFSFRRIDIRDAAATRALVEDVAPDVIVHLAAIHYIPECDSDPANAVATNVTGTVNLLAACAPGTRFVFASSGAVYRPDEADHRELESAVEPVDIYGHTKLQGEVYLRMLAESRGLAGVIVRLFNVIGPGETNPHLLPAIVAQLRDNPDSIALGNIWPKRDYIDVLDAASGFAAAALGSAPEPGGYEIVNLGGGQQYSVSEIVDRMRSVLGLEFEVRQDERRMRAVDRPFLGADITRIRDIFGWSPQHQLDETLRRMWDNPDFLPQLEGRLT</sequence>
<evidence type="ECO:0000256" key="4">
    <source>
        <dbReference type="ARBA" id="ARBA00031367"/>
    </source>
</evidence>
<gene>
    <name evidence="7" type="ORF">MPRF_20920</name>
</gene>
<dbReference type="Gene3D" id="3.40.50.720">
    <property type="entry name" value="NAD(P)-binding Rossmann-like Domain"/>
    <property type="match status" value="1"/>
</dbReference>
<dbReference type="InterPro" id="IPR036291">
    <property type="entry name" value="NAD(P)-bd_dom_sf"/>
</dbReference>
<evidence type="ECO:0000256" key="5">
    <source>
        <dbReference type="ARBA" id="ARBA00033067"/>
    </source>
</evidence>
<dbReference type="RefSeq" id="WP_163766245.1">
    <property type="nucleotide sequence ID" value="NZ_AP022598.1"/>
</dbReference>
<dbReference type="EMBL" id="AP022598">
    <property type="protein sequence ID" value="BBY75193.1"/>
    <property type="molecule type" value="Genomic_DNA"/>
</dbReference>
<reference evidence="7 8" key="1">
    <citation type="journal article" date="2019" name="Emerg. Microbes Infect.">
        <title>Comprehensive subspecies identification of 175 nontuberculous mycobacteria species based on 7547 genomic profiles.</title>
        <authorList>
            <person name="Matsumoto Y."/>
            <person name="Kinjo T."/>
            <person name="Motooka D."/>
            <person name="Nabeya D."/>
            <person name="Jung N."/>
            <person name="Uechi K."/>
            <person name="Horii T."/>
            <person name="Iida T."/>
            <person name="Fujita J."/>
            <person name="Nakamura S."/>
        </authorList>
    </citation>
    <scope>NUCLEOTIDE SEQUENCE [LARGE SCALE GENOMIC DNA]</scope>
    <source>
        <strain evidence="7 8">JCM 6367</strain>
    </source>
</reference>
<evidence type="ECO:0000259" key="6">
    <source>
        <dbReference type="Pfam" id="PF01370"/>
    </source>
</evidence>
<dbReference type="Proteomes" id="UP000466554">
    <property type="component" value="Chromosome"/>
</dbReference>
<dbReference type="PANTHER" id="PTHR43725">
    <property type="entry name" value="UDP-GLUCOSE 4-EPIMERASE"/>
    <property type="match status" value="1"/>
</dbReference>
<feature type="domain" description="NAD-dependent epimerase/dehydratase" evidence="6">
    <location>
        <begin position="3"/>
        <end position="223"/>
    </location>
</feature>
<accession>A0A7I7U2Q0</accession>
<evidence type="ECO:0000313" key="7">
    <source>
        <dbReference type="EMBL" id="BBY75193.1"/>
    </source>
</evidence>
<comment type="similarity">
    <text evidence="2">Belongs to the NAD(P)-dependent epimerase/dehydratase family.</text>
</comment>
<dbReference type="AlphaFoldDB" id="A0A7I7U2Q0"/>